<sequence>MVRTGVLIGLVLLSLLSSGQSAEVDQNTLAKITEVFQTRYQPSGETDSGGGVQYAVAINVPADQCGDTFSQNFLSQDDSNTVKQELTANHLYQGQHMVAATPKGVSSTSKIHSERALLMCAGFNQAVTPVQNLLNKDRGGCVVFYTYNSPCLEYCLNQTKDENERNRETKQRERAEKKGKPVNVAPAVAKCILNSLSMLSNHNGPKAFVFSQVYRNDINNPELAAALKKVAEQVPLYKCTTNSCVKCLNNNEIVNQCLS</sequence>
<dbReference type="AlphaFoldDB" id="A0AAV6G3F1"/>
<evidence type="ECO:0000313" key="2">
    <source>
        <dbReference type="EMBL" id="KAG5269578.1"/>
    </source>
</evidence>
<dbReference type="Proteomes" id="UP000823561">
    <property type="component" value="Chromosome 15"/>
</dbReference>
<proteinExistence type="predicted"/>
<evidence type="ECO:0000313" key="3">
    <source>
        <dbReference type="Proteomes" id="UP000823561"/>
    </source>
</evidence>
<feature type="chain" id="PRO_5043887899" evidence="1">
    <location>
        <begin position="22"/>
        <end position="259"/>
    </location>
</feature>
<accession>A0AAV6G3F1</accession>
<organism evidence="2 3">
    <name type="scientific">Alosa alosa</name>
    <name type="common">allis shad</name>
    <dbReference type="NCBI Taxonomy" id="278164"/>
    <lineage>
        <taxon>Eukaryota</taxon>
        <taxon>Metazoa</taxon>
        <taxon>Chordata</taxon>
        <taxon>Craniata</taxon>
        <taxon>Vertebrata</taxon>
        <taxon>Euteleostomi</taxon>
        <taxon>Actinopterygii</taxon>
        <taxon>Neopterygii</taxon>
        <taxon>Teleostei</taxon>
        <taxon>Clupei</taxon>
        <taxon>Clupeiformes</taxon>
        <taxon>Clupeoidei</taxon>
        <taxon>Clupeidae</taxon>
        <taxon>Alosa</taxon>
    </lineage>
</organism>
<keyword evidence="3" id="KW-1185">Reference proteome</keyword>
<keyword evidence="1" id="KW-0732">Signal</keyword>
<reference evidence="2" key="1">
    <citation type="submission" date="2020-10" db="EMBL/GenBank/DDBJ databases">
        <title>Chromosome-scale genome assembly of the Allis shad, Alosa alosa.</title>
        <authorList>
            <person name="Margot Z."/>
            <person name="Christophe K."/>
            <person name="Cabau C."/>
            <person name="Louis A."/>
            <person name="Berthelot C."/>
            <person name="Parey E."/>
            <person name="Roest Crollius H."/>
            <person name="Montfort J."/>
            <person name="Robinson-Rechavi M."/>
            <person name="Bucao C."/>
            <person name="Bouchez O."/>
            <person name="Gislard M."/>
            <person name="Lluch J."/>
            <person name="Milhes M."/>
            <person name="Lampietro C."/>
            <person name="Lopez Roques C."/>
            <person name="Donnadieu C."/>
            <person name="Braasch I."/>
            <person name="Desvignes T."/>
            <person name="Postlethwait J."/>
            <person name="Bobe J."/>
            <person name="Guiguen Y."/>
        </authorList>
    </citation>
    <scope>NUCLEOTIDE SEQUENCE</scope>
    <source>
        <strain evidence="2">M-15738</strain>
        <tissue evidence="2">Blood</tissue>
    </source>
</reference>
<protein>
    <submittedName>
        <fullName evidence="2">Uncharacterized protein</fullName>
    </submittedName>
</protein>
<feature type="signal peptide" evidence="1">
    <location>
        <begin position="1"/>
        <end position="21"/>
    </location>
</feature>
<comment type="caution">
    <text evidence="2">The sequence shown here is derived from an EMBL/GenBank/DDBJ whole genome shotgun (WGS) entry which is preliminary data.</text>
</comment>
<gene>
    <name evidence="2" type="ORF">AALO_G00203610</name>
</gene>
<evidence type="ECO:0000256" key="1">
    <source>
        <dbReference type="SAM" id="SignalP"/>
    </source>
</evidence>
<dbReference type="InterPro" id="IPR040958">
    <property type="entry name" value="SNAD1"/>
</dbReference>
<dbReference type="Pfam" id="PF18744">
    <property type="entry name" value="SNAD1"/>
    <property type="match status" value="2"/>
</dbReference>
<name>A0AAV6G3F1_9TELE</name>
<dbReference type="EMBL" id="JADWDJ010000015">
    <property type="protein sequence ID" value="KAG5269578.1"/>
    <property type="molecule type" value="Genomic_DNA"/>
</dbReference>